<accession>A0AA36CY70</accession>
<organism evidence="1 2">
    <name type="scientific">Mesorhabditis spiculigera</name>
    <dbReference type="NCBI Taxonomy" id="96644"/>
    <lineage>
        <taxon>Eukaryota</taxon>
        <taxon>Metazoa</taxon>
        <taxon>Ecdysozoa</taxon>
        <taxon>Nematoda</taxon>
        <taxon>Chromadorea</taxon>
        <taxon>Rhabditida</taxon>
        <taxon>Rhabditina</taxon>
        <taxon>Rhabditomorpha</taxon>
        <taxon>Rhabditoidea</taxon>
        <taxon>Rhabditidae</taxon>
        <taxon>Mesorhabditinae</taxon>
        <taxon>Mesorhabditis</taxon>
    </lineage>
</organism>
<sequence length="192" mass="22175">MRLATYTPPSMSPRSRFADQISTSLIEGELKAALSESGNKSILEESLDDLLGIKCFMKSRDQLRHVPMETICDWPTDRFLIRLENQHFLPLHRQRLPVNRNLLQFPQFGQPRGAIELIEYISQQIAKNVPLSAVREVVLKRIRLDDLKRTNETDWVRSNVDADILEQTLQMSQLFMEAASAEAERLRQLSQD</sequence>
<feature type="non-terminal residue" evidence="1">
    <location>
        <position position="1"/>
    </location>
</feature>
<comment type="caution">
    <text evidence="1">The sequence shown here is derived from an EMBL/GenBank/DDBJ whole genome shotgun (WGS) entry which is preliminary data.</text>
</comment>
<keyword evidence="2" id="KW-1185">Reference proteome</keyword>
<protein>
    <submittedName>
        <fullName evidence="1">Uncharacterized protein</fullName>
    </submittedName>
</protein>
<reference evidence="1" key="1">
    <citation type="submission" date="2023-06" db="EMBL/GenBank/DDBJ databases">
        <authorList>
            <person name="Delattre M."/>
        </authorList>
    </citation>
    <scope>NUCLEOTIDE SEQUENCE</scope>
    <source>
        <strain evidence="1">AF72</strain>
    </source>
</reference>
<gene>
    <name evidence="1" type="ORF">MSPICULIGERA_LOCUS15542</name>
</gene>
<dbReference type="AlphaFoldDB" id="A0AA36CY70"/>
<proteinExistence type="predicted"/>
<dbReference type="EMBL" id="CATQJA010002649">
    <property type="protein sequence ID" value="CAJ0577264.1"/>
    <property type="molecule type" value="Genomic_DNA"/>
</dbReference>
<name>A0AA36CY70_9BILA</name>
<evidence type="ECO:0000313" key="1">
    <source>
        <dbReference type="EMBL" id="CAJ0577264.1"/>
    </source>
</evidence>
<dbReference type="Proteomes" id="UP001177023">
    <property type="component" value="Unassembled WGS sequence"/>
</dbReference>
<evidence type="ECO:0000313" key="2">
    <source>
        <dbReference type="Proteomes" id="UP001177023"/>
    </source>
</evidence>